<feature type="compositionally biased region" description="Basic and acidic residues" evidence="1">
    <location>
        <begin position="314"/>
        <end position="408"/>
    </location>
</feature>
<feature type="region of interest" description="Disordered" evidence="1">
    <location>
        <begin position="475"/>
        <end position="549"/>
    </location>
</feature>
<feature type="compositionally biased region" description="Basic and acidic residues" evidence="1">
    <location>
        <begin position="486"/>
        <end position="513"/>
    </location>
</feature>
<proteinExistence type="predicted"/>
<accession>A0AAV6GXZ1</accession>
<gene>
    <name evidence="2" type="ORF">AALO_G00102150</name>
</gene>
<feature type="region of interest" description="Disordered" evidence="1">
    <location>
        <begin position="222"/>
        <end position="450"/>
    </location>
</feature>
<dbReference type="EMBL" id="JADWDJ010000007">
    <property type="protein sequence ID" value="KAG5278732.1"/>
    <property type="molecule type" value="Genomic_DNA"/>
</dbReference>
<feature type="compositionally biased region" description="Low complexity" evidence="1">
    <location>
        <begin position="427"/>
        <end position="436"/>
    </location>
</feature>
<feature type="region of interest" description="Disordered" evidence="1">
    <location>
        <begin position="63"/>
        <end position="82"/>
    </location>
</feature>
<feature type="compositionally biased region" description="Basic and acidic residues" evidence="1">
    <location>
        <begin position="63"/>
        <end position="75"/>
    </location>
</feature>
<evidence type="ECO:0000256" key="1">
    <source>
        <dbReference type="SAM" id="MobiDB-lite"/>
    </source>
</evidence>
<keyword evidence="3" id="KW-1185">Reference proteome</keyword>
<comment type="caution">
    <text evidence="2">The sequence shown here is derived from an EMBL/GenBank/DDBJ whole genome shotgun (WGS) entry which is preliminary data.</text>
</comment>
<dbReference type="PRINTS" id="PR01217">
    <property type="entry name" value="PRICHEXTENSN"/>
</dbReference>
<feature type="compositionally biased region" description="Pro residues" evidence="1">
    <location>
        <begin position="590"/>
        <end position="667"/>
    </location>
</feature>
<reference evidence="2" key="1">
    <citation type="submission" date="2020-10" db="EMBL/GenBank/DDBJ databases">
        <title>Chromosome-scale genome assembly of the Allis shad, Alosa alosa.</title>
        <authorList>
            <person name="Margot Z."/>
            <person name="Christophe K."/>
            <person name="Cabau C."/>
            <person name="Louis A."/>
            <person name="Berthelot C."/>
            <person name="Parey E."/>
            <person name="Roest Crollius H."/>
            <person name="Montfort J."/>
            <person name="Robinson-Rechavi M."/>
            <person name="Bucao C."/>
            <person name="Bouchez O."/>
            <person name="Gislard M."/>
            <person name="Lluch J."/>
            <person name="Milhes M."/>
            <person name="Lampietro C."/>
            <person name="Lopez Roques C."/>
            <person name="Donnadieu C."/>
            <person name="Braasch I."/>
            <person name="Desvignes T."/>
            <person name="Postlethwait J."/>
            <person name="Bobe J."/>
            <person name="Guiguen Y."/>
        </authorList>
    </citation>
    <scope>NUCLEOTIDE SEQUENCE</scope>
    <source>
        <strain evidence="2">M-15738</strain>
        <tissue evidence="2">Blood</tissue>
    </source>
</reference>
<evidence type="ECO:0000313" key="3">
    <source>
        <dbReference type="Proteomes" id="UP000823561"/>
    </source>
</evidence>
<protein>
    <submittedName>
        <fullName evidence="2">Uncharacterized protein</fullName>
    </submittedName>
</protein>
<feature type="region of interest" description="Disordered" evidence="1">
    <location>
        <begin position="93"/>
        <end position="113"/>
    </location>
</feature>
<organism evidence="2 3">
    <name type="scientific">Alosa alosa</name>
    <name type="common">allis shad</name>
    <dbReference type="NCBI Taxonomy" id="278164"/>
    <lineage>
        <taxon>Eukaryota</taxon>
        <taxon>Metazoa</taxon>
        <taxon>Chordata</taxon>
        <taxon>Craniata</taxon>
        <taxon>Vertebrata</taxon>
        <taxon>Euteleostomi</taxon>
        <taxon>Actinopterygii</taxon>
        <taxon>Neopterygii</taxon>
        <taxon>Teleostei</taxon>
        <taxon>Clupei</taxon>
        <taxon>Clupeiformes</taxon>
        <taxon>Clupeoidei</taxon>
        <taxon>Clupeidae</taxon>
        <taxon>Alosa</taxon>
    </lineage>
</organism>
<feature type="compositionally biased region" description="Low complexity" evidence="1">
    <location>
        <begin position="185"/>
        <end position="197"/>
    </location>
</feature>
<feature type="compositionally biased region" description="Basic and acidic residues" evidence="1">
    <location>
        <begin position="437"/>
        <end position="448"/>
    </location>
</feature>
<feature type="compositionally biased region" description="Basic and acidic residues" evidence="1">
    <location>
        <begin position="236"/>
        <end position="307"/>
    </location>
</feature>
<feature type="compositionally biased region" description="Basic and acidic residues" evidence="1">
    <location>
        <begin position="1"/>
        <end position="10"/>
    </location>
</feature>
<dbReference type="Proteomes" id="UP000823561">
    <property type="component" value="Chromosome 7"/>
</dbReference>
<feature type="compositionally biased region" description="Low complexity" evidence="1">
    <location>
        <begin position="668"/>
        <end position="680"/>
    </location>
</feature>
<feature type="region of interest" description="Disordered" evidence="1">
    <location>
        <begin position="133"/>
        <end position="197"/>
    </location>
</feature>
<dbReference type="AlphaFoldDB" id="A0AAV6GXZ1"/>
<sequence>METDTQHEKPSLLTSNNCPQRPPHLTERQISILNELTQPHVSAFEPSDPAPFMKSFVEKRNAEILQRDSKEKRTSQSDFNATLTPEHKVEALRPHHHSEHALPSPGYKPSDPAPFMTSFVEKRNAEILQRDLKEKRTSQLHFNATLTPEHKVEALRPHHHSEHALPSPGYKSSTAPPDPFSMDHSPGTSSSGQSSKGFNRFLSILNQGVDLGRLSDIVNAGQVGAVDNKPTATVHGETRRSVDLDRNDSSDKHRESRVEERGSGSKRGDSGVDDDHLKDKDRPSRHNLGDSEEKDGRSTGRRSDSRDRHRHSGDRKITTDWRETDRVWDSRERDRSWDSKVEDRSWDSKVEDRGWHSGERDRDARHRRLEPRDGYWDPQDRDNKPKKGDWDREWAGGDRESKDHRRESQSPSRRYSRDGSSRRSKSRSPSPVSSSSEYKRKTEKREQFSRIQTLLQTVGLELGIEDVDRLNSRTQERLYGVKRPRANLDNHSPDSHRRQHDSQEHRVTSSDVKRPRRVSGSDLSHSAECSAEGNPVGPAAQNIPVSTLSQSQPAHYSSYTVMHHNSCEGQYPSASVQSWTPVGWSGVPPSYGPPQHPPPPTPLPPPQTPIHLPPPPLPQPQMYLPPQPQTHVPPPTLPQSPITLPPPPLPQTPTHLPPPPLPQPPTHLPHLQSLPNLPLPPSTYSLSPPFPPPTQGTSCLGVAEMQWRKENEKQRCLSTLIEVPLTATLKPTMSKSSTHGKHGNKWKKWKQRQKAIRRAAAVAAEGSKRAAAAAFAAAAATARANMTTAPHTATVTPGTPTPAAAGTAAFTVSTASAKPAKPVIVLRLKSGDVL</sequence>
<feature type="region of interest" description="Disordered" evidence="1">
    <location>
        <begin position="587"/>
        <end position="680"/>
    </location>
</feature>
<feature type="region of interest" description="Disordered" evidence="1">
    <location>
        <begin position="1"/>
        <end position="25"/>
    </location>
</feature>
<evidence type="ECO:0000313" key="2">
    <source>
        <dbReference type="EMBL" id="KAG5278732.1"/>
    </source>
</evidence>
<name>A0AAV6GXZ1_9TELE</name>